<dbReference type="GO" id="GO:0004843">
    <property type="term" value="F:cysteine-type deubiquitinase activity"/>
    <property type="evidence" value="ECO:0007669"/>
    <property type="project" value="TreeGrafter"/>
</dbReference>
<dbReference type="PROSITE" id="PS50802">
    <property type="entry name" value="OTU"/>
    <property type="match status" value="1"/>
</dbReference>
<accession>A0A6A6IGS7</accession>
<evidence type="ECO:0000256" key="1">
    <source>
        <dbReference type="SAM" id="MobiDB-lite"/>
    </source>
</evidence>
<proteinExistence type="predicted"/>
<dbReference type="InterPro" id="IPR038765">
    <property type="entry name" value="Papain-like_cys_pep_sf"/>
</dbReference>
<dbReference type="RefSeq" id="XP_033684798.1">
    <property type="nucleotide sequence ID" value="XM_033821619.1"/>
</dbReference>
<gene>
    <name evidence="3" type="ORF">BU26DRAFT_289519</name>
</gene>
<dbReference type="Proteomes" id="UP000800094">
    <property type="component" value="Unassembled WGS sequence"/>
</dbReference>
<feature type="compositionally biased region" description="Basic residues" evidence="1">
    <location>
        <begin position="118"/>
        <end position="130"/>
    </location>
</feature>
<dbReference type="InterPro" id="IPR050704">
    <property type="entry name" value="Peptidase_C85-like"/>
</dbReference>
<dbReference type="CDD" id="cd22762">
    <property type="entry name" value="OTU_fungi_OTU2-like"/>
    <property type="match status" value="1"/>
</dbReference>
<feature type="compositionally biased region" description="Polar residues" evidence="1">
    <location>
        <begin position="98"/>
        <end position="114"/>
    </location>
</feature>
<keyword evidence="4" id="KW-1185">Reference proteome</keyword>
<dbReference type="OrthoDB" id="415023at2759"/>
<dbReference type="InterPro" id="IPR049771">
    <property type="entry name" value="OTU2-like_OTU"/>
</dbReference>
<feature type="compositionally biased region" description="Acidic residues" evidence="1">
    <location>
        <begin position="67"/>
        <end position="80"/>
    </location>
</feature>
<evidence type="ECO:0000259" key="2">
    <source>
        <dbReference type="PROSITE" id="PS50802"/>
    </source>
</evidence>
<dbReference type="PANTHER" id="PTHR12419">
    <property type="entry name" value="OTU DOMAIN CONTAINING PROTEIN"/>
    <property type="match status" value="1"/>
</dbReference>
<feature type="compositionally biased region" description="Basic and acidic residues" evidence="1">
    <location>
        <begin position="40"/>
        <end position="58"/>
    </location>
</feature>
<dbReference type="PANTHER" id="PTHR12419:SF10">
    <property type="entry name" value="DEUBIQUITINASE OTUD6B"/>
    <property type="match status" value="1"/>
</dbReference>
<evidence type="ECO:0000313" key="3">
    <source>
        <dbReference type="EMBL" id="KAF2249794.1"/>
    </source>
</evidence>
<name>A0A6A6IGS7_9PLEO</name>
<protein>
    <submittedName>
        <fullName evidence="3">Cysteine proteinase</fullName>
    </submittedName>
</protein>
<dbReference type="Pfam" id="PF02338">
    <property type="entry name" value="OTU"/>
    <property type="match status" value="1"/>
</dbReference>
<sequence>MAETPETAEALQARHRKEQRDLVSRITQKKKSATKKTRKGVNDECERLERELKERQARELAILNGENPDEEPPLEGEELGTSEQETQANGVEKAVENLSISSPHPDTHAQSAPEQNGPKKKPNRAKARLARRAAEYEALAAQAKEEAANMPDLREQERTRMNQHLGRYGLQEKEIRADGHCLYAAVADQMETKGLGLAPRIQPKIIGEGDKTVPSYKKVRYAAADCIQENSGDFAPFMEEPLETYLQKIRETGEWGGHLELTALAKTYGLKINVLHGDGRIEEIGPGDGVKAEEVHEIWLGYYKHSHGLGEHYNSLRKTP</sequence>
<organism evidence="3 4">
    <name type="scientific">Trematosphaeria pertusa</name>
    <dbReference type="NCBI Taxonomy" id="390896"/>
    <lineage>
        <taxon>Eukaryota</taxon>
        <taxon>Fungi</taxon>
        <taxon>Dikarya</taxon>
        <taxon>Ascomycota</taxon>
        <taxon>Pezizomycotina</taxon>
        <taxon>Dothideomycetes</taxon>
        <taxon>Pleosporomycetidae</taxon>
        <taxon>Pleosporales</taxon>
        <taxon>Massarineae</taxon>
        <taxon>Trematosphaeriaceae</taxon>
        <taxon>Trematosphaeria</taxon>
    </lineage>
</organism>
<dbReference type="SUPFAM" id="SSF54001">
    <property type="entry name" value="Cysteine proteinases"/>
    <property type="match status" value="1"/>
</dbReference>
<evidence type="ECO:0000313" key="4">
    <source>
        <dbReference type="Proteomes" id="UP000800094"/>
    </source>
</evidence>
<reference evidence="3" key="1">
    <citation type="journal article" date="2020" name="Stud. Mycol.">
        <title>101 Dothideomycetes genomes: a test case for predicting lifestyles and emergence of pathogens.</title>
        <authorList>
            <person name="Haridas S."/>
            <person name="Albert R."/>
            <person name="Binder M."/>
            <person name="Bloem J."/>
            <person name="Labutti K."/>
            <person name="Salamov A."/>
            <person name="Andreopoulos B."/>
            <person name="Baker S."/>
            <person name="Barry K."/>
            <person name="Bills G."/>
            <person name="Bluhm B."/>
            <person name="Cannon C."/>
            <person name="Castanera R."/>
            <person name="Culley D."/>
            <person name="Daum C."/>
            <person name="Ezra D."/>
            <person name="Gonzalez J."/>
            <person name="Henrissat B."/>
            <person name="Kuo A."/>
            <person name="Liang C."/>
            <person name="Lipzen A."/>
            <person name="Lutzoni F."/>
            <person name="Magnuson J."/>
            <person name="Mondo S."/>
            <person name="Nolan M."/>
            <person name="Ohm R."/>
            <person name="Pangilinan J."/>
            <person name="Park H.-J."/>
            <person name="Ramirez L."/>
            <person name="Alfaro M."/>
            <person name="Sun H."/>
            <person name="Tritt A."/>
            <person name="Yoshinaga Y."/>
            <person name="Zwiers L.-H."/>
            <person name="Turgeon B."/>
            <person name="Goodwin S."/>
            <person name="Spatafora J."/>
            <person name="Crous P."/>
            <person name="Grigoriev I."/>
        </authorList>
    </citation>
    <scope>NUCLEOTIDE SEQUENCE</scope>
    <source>
        <strain evidence="3">CBS 122368</strain>
    </source>
</reference>
<dbReference type="InterPro" id="IPR003323">
    <property type="entry name" value="OTU_dom"/>
</dbReference>
<feature type="region of interest" description="Disordered" evidence="1">
    <location>
        <begin position="1"/>
        <end position="130"/>
    </location>
</feature>
<dbReference type="GO" id="GO:0016579">
    <property type="term" value="P:protein deubiquitination"/>
    <property type="evidence" value="ECO:0007669"/>
    <property type="project" value="TreeGrafter"/>
</dbReference>
<dbReference type="Gene3D" id="3.90.70.80">
    <property type="match status" value="1"/>
</dbReference>
<feature type="domain" description="OTU" evidence="2">
    <location>
        <begin position="170"/>
        <end position="319"/>
    </location>
</feature>
<dbReference type="AlphaFoldDB" id="A0A6A6IGS7"/>
<dbReference type="EMBL" id="ML987194">
    <property type="protein sequence ID" value="KAF2249794.1"/>
    <property type="molecule type" value="Genomic_DNA"/>
</dbReference>
<feature type="compositionally biased region" description="Basic residues" evidence="1">
    <location>
        <begin position="27"/>
        <end position="39"/>
    </location>
</feature>
<dbReference type="GeneID" id="54574949"/>